<dbReference type="AlphaFoldDB" id="A0A0T7GSR0"/>
<feature type="transmembrane region" description="Helical" evidence="1">
    <location>
        <begin position="137"/>
        <end position="157"/>
    </location>
</feature>
<evidence type="ECO:0000313" key="3">
    <source>
        <dbReference type="Proteomes" id="UP000039660"/>
    </source>
</evidence>
<feature type="transmembrane region" description="Helical" evidence="1">
    <location>
        <begin position="245"/>
        <end position="266"/>
    </location>
</feature>
<feature type="transmembrane region" description="Helical" evidence="1">
    <location>
        <begin position="334"/>
        <end position="351"/>
    </location>
</feature>
<feature type="transmembrane region" description="Helical" evidence="1">
    <location>
        <begin position="273"/>
        <end position="290"/>
    </location>
</feature>
<feature type="transmembrane region" description="Helical" evidence="1">
    <location>
        <begin position="97"/>
        <end position="117"/>
    </location>
</feature>
<feature type="transmembrane region" description="Helical" evidence="1">
    <location>
        <begin position="296"/>
        <end position="314"/>
    </location>
</feature>
<accession>A0A0T7GSR0</accession>
<reference evidence="2 3" key="1">
    <citation type="submission" date="2014-08" db="EMBL/GenBank/DDBJ databases">
        <authorList>
            <person name="Chen Y.-H."/>
        </authorList>
    </citation>
    <scope>NUCLEOTIDE SEQUENCE [LARGE SCALE GENOMIC DNA]</scope>
</reference>
<protein>
    <submittedName>
        <fullName evidence="2">Uncharacterized protein</fullName>
    </submittedName>
</protein>
<feature type="transmembrane region" description="Helical" evidence="1">
    <location>
        <begin position="208"/>
        <end position="225"/>
    </location>
</feature>
<dbReference type="Proteomes" id="UP000039660">
    <property type="component" value="Unassembled WGS sequence"/>
</dbReference>
<name>A0A0T7GSR0_NEOGA</name>
<feature type="transmembrane region" description="Helical" evidence="1">
    <location>
        <begin position="177"/>
        <end position="201"/>
    </location>
</feature>
<proteinExistence type="predicted"/>
<keyword evidence="1" id="KW-0472">Membrane</keyword>
<dbReference type="EMBL" id="CCRK01000007">
    <property type="protein sequence ID" value="CDZ50323.1"/>
    <property type="molecule type" value="Genomic_DNA"/>
</dbReference>
<evidence type="ECO:0000256" key="1">
    <source>
        <dbReference type="SAM" id="Phobius"/>
    </source>
</evidence>
<keyword evidence="1" id="KW-1133">Transmembrane helix</keyword>
<organism evidence="2 3">
    <name type="scientific">Neorhizobium galegae bv. officinalis</name>
    <dbReference type="NCBI Taxonomy" id="323656"/>
    <lineage>
        <taxon>Bacteria</taxon>
        <taxon>Pseudomonadati</taxon>
        <taxon>Pseudomonadota</taxon>
        <taxon>Alphaproteobacteria</taxon>
        <taxon>Hyphomicrobiales</taxon>
        <taxon>Rhizobiaceae</taxon>
        <taxon>Rhizobium/Agrobacterium group</taxon>
        <taxon>Neorhizobium</taxon>
    </lineage>
</organism>
<evidence type="ECO:0000313" key="2">
    <source>
        <dbReference type="EMBL" id="CDZ50323.1"/>
    </source>
</evidence>
<keyword evidence="1" id="KW-0812">Transmembrane</keyword>
<dbReference type="RefSeq" id="WP_046636363.1">
    <property type="nucleotide sequence ID" value="NZ_CCRK01000007.1"/>
</dbReference>
<feature type="transmembrane region" description="Helical" evidence="1">
    <location>
        <begin position="16"/>
        <end position="35"/>
    </location>
</feature>
<sequence length="691" mass="76368">MQEQIAFSDGNPIAEISIFFVVFFLALTFVGIPGARSYLQIAADKIIWLVHRRNALPMASLKFELIKLDSVRIIVGGVALFRYGDILLASFPAGNNATLILAGCASLASAMIAVGFLTRLASLALMASANTVIDNYLGASTLGTMVMSMVLLIFVIAPAGSTLSVDSRLWPNRTTPTINQVTIAKLAGLLAYYCVCVYSVSWHTQDDAWLSGYVIGWVLLSPAANPKYSELAWWIHELSPWLYVNFARISIAGMFAWYTLVLPGLFFGWVTRYFVIFWGLAFFLISTFVLPLSYLGWYELCLWALLFLPSLGSLKKKANSPIQPSKIDRFSSGLLVTLVLLVAVFVGRMPILTLEPDQRPPGSWLKSTFAASPAAFGIHKINVFNTQDLSVFTFQWKNYIAVHGVDLSDENFSLADLRPLPSGTFVMTDVARYGISRHSRRVSRTDIGCDRQYWESILPFIKQSVQALPGQPRINEIISARFISTWPTATDFASYAALKRQQLPLCGAHLDLQHATVKQLVFYQDGLDESLRRRGYGPILDSENFEAVPAYPCAYDGRFLWALASGRPDLQNDEELLKGIQSVTVSKFGRFQLDCLLEMHDITQQWGPALLSGFLPSKDACVAGIALIKDLDRAAKFTPGVSLGDLPAKAETTMHDGDINSCIALSIEGRNRYWNAITAKPINLSGKVDES</sequence>
<gene>
    <name evidence="2" type="ORF">NGAL_HAMBI1189_33980</name>
</gene>